<keyword evidence="4 6" id="KW-0067">ATP-binding</keyword>
<dbReference type="SUPFAM" id="SSF56059">
    <property type="entry name" value="Glutathione synthetase ATP-binding domain-like"/>
    <property type="match status" value="1"/>
</dbReference>
<keyword evidence="3 6" id="KW-0547">Nucleotide-binding</keyword>
<evidence type="ECO:0000259" key="8">
    <source>
        <dbReference type="PROSITE" id="PS50975"/>
    </source>
</evidence>
<feature type="compositionally biased region" description="Low complexity" evidence="7">
    <location>
        <begin position="127"/>
        <end position="143"/>
    </location>
</feature>
<dbReference type="RefSeq" id="WP_232791094.1">
    <property type="nucleotide sequence ID" value="NZ_CP102332.1"/>
</dbReference>
<feature type="region of interest" description="Disordered" evidence="7">
    <location>
        <begin position="125"/>
        <end position="161"/>
    </location>
</feature>
<feature type="compositionally biased region" description="Polar residues" evidence="7">
    <location>
        <begin position="379"/>
        <end position="388"/>
    </location>
</feature>
<dbReference type="Gene3D" id="3.40.50.20">
    <property type="match status" value="1"/>
</dbReference>
<keyword evidence="1" id="KW-0436">Ligase</keyword>
<feature type="domain" description="ATP-grasp" evidence="8">
    <location>
        <begin position="111"/>
        <end position="329"/>
    </location>
</feature>
<dbReference type="PROSITE" id="PS00629">
    <property type="entry name" value="IMP_1"/>
    <property type="match status" value="1"/>
</dbReference>
<dbReference type="InterPro" id="IPR020583">
    <property type="entry name" value="Inositol_monoP_metal-BS"/>
</dbReference>
<evidence type="ECO:0000256" key="6">
    <source>
        <dbReference type="PROSITE-ProRule" id="PRU00409"/>
    </source>
</evidence>
<dbReference type="Gene3D" id="3.30.470.20">
    <property type="entry name" value="ATP-grasp fold, B domain"/>
    <property type="match status" value="1"/>
</dbReference>
<dbReference type="PANTHER" id="PTHR43585">
    <property type="entry name" value="FUMIPYRROLE BIOSYNTHESIS PROTEIN C"/>
    <property type="match status" value="1"/>
</dbReference>
<accession>A0ABY5NBX9</accession>
<evidence type="ECO:0000256" key="5">
    <source>
        <dbReference type="ARBA" id="ARBA00022842"/>
    </source>
</evidence>
<evidence type="ECO:0000256" key="2">
    <source>
        <dbReference type="ARBA" id="ARBA00022723"/>
    </source>
</evidence>
<dbReference type="Gene3D" id="3.30.540.10">
    <property type="entry name" value="Fructose-1,6-Bisphosphatase, subunit A, domain 1"/>
    <property type="match status" value="1"/>
</dbReference>
<evidence type="ECO:0000313" key="9">
    <source>
        <dbReference type="EMBL" id="UUS33524.1"/>
    </source>
</evidence>
<reference evidence="9" key="1">
    <citation type="submission" date="2022-08" db="EMBL/GenBank/DDBJ databases">
        <title>Streptomyces changanensis sp. nov., an actinomycete isolated from soil.</title>
        <authorList>
            <person name="Wu H."/>
            <person name="Han L."/>
        </authorList>
    </citation>
    <scope>NUCLEOTIDE SEQUENCE</scope>
    <source>
        <strain evidence="9">HL-66</strain>
    </source>
</reference>
<dbReference type="SUPFAM" id="SSF56655">
    <property type="entry name" value="Carbohydrate phosphatase"/>
    <property type="match status" value="1"/>
</dbReference>
<dbReference type="PANTHER" id="PTHR43585:SF2">
    <property type="entry name" value="ATP-GRASP ENZYME FSQD"/>
    <property type="match status" value="1"/>
</dbReference>
<dbReference type="Gene3D" id="3.40.190.80">
    <property type="match status" value="1"/>
</dbReference>
<dbReference type="InterPro" id="IPR013815">
    <property type="entry name" value="ATP_grasp_subdomain_1"/>
</dbReference>
<organism evidence="9 10">
    <name type="scientific">Streptomyces changanensis</name>
    <dbReference type="NCBI Taxonomy" id="2964669"/>
    <lineage>
        <taxon>Bacteria</taxon>
        <taxon>Bacillati</taxon>
        <taxon>Actinomycetota</taxon>
        <taxon>Actinomycetes</taxon>
        <taxon>Kitasatosporales</taxon>
        <taxon>Streptomycetaceae</taxon>
        <taxon>Streptomyces</taxon>
    </lineage>
</organism>
<evidence type="ECO:0000256" key="1">
    <source>
        <dbReference type="ARBA" id="ARBA00022598"/>
    </source>
</evidence>
<evidence type="ECO:0000313" key="10">
    <source>
        <dbReference type="Proteomes" id="UP001060150"/>
    </source>
</evidence>
<dbReference type="EMBL" id="CP102332">
    <property type="protein sequence ID" value="UUS33524.1"/>
    <property type="molecule type" value="Genomic_DNA"/>
</dbReference>
<feature type="region of interest" description="Disordered" evidence="7">
    <location>
        <begin position="378"/>
        <end position="397"/>
    </location>
</feature>
<dbReference type="InterPro" id="IPR000760">
    <property type="entry name" value="Inositol_monophosphatase-like"/>
</dbReference>
<keyword evidence="2" id="KW-0479">Metal-binding</keyword>
<evidence type="ECO:0000256" key="4">
    <source>
        <dbReference type="ARBA" id="ARBA00022840"/>
    </source>
</evidence>
<dbReference type="InterPro" id="IPR011761">
    <property type="entry name" value="ATP-grasp"/>
</dbReference>
<dbReference type="PROSITE" id="PS50975">
    <property type="entry name" value="ATP_GRASP"/>
    <property type="match status" value="1"/>
</dbReference>
<keyword evidence="5" id="KW-0460">Magnesium</keyword>
<protein>
    <recommendedName>
        <fullName evidence="8">ATP-grasp domain-containing protein</fullName>
    </recommendedName>
</protein>
<sequence length="670" mass="71059">MRILVLHQNLFERLAYERAIDHSVHDVVYAGTPQYLANIPAHVRCGTFPLDPARPVADQLRPWMAGQPPFQRIIARHEKLITPAAELRDAFGIPGMGAAAARNFRDKVTMKRTLARAGFRVPRFVPADRPAAPDGPAAPDRPGAGPGWRGRTIVKPRDEGGSQGVRLFETLDEALEFVRAAAAQSPADPAAQTGTEQGTGGGFAARYELEEYVEGPIWHVDGFLFKGEAVVAQPSRYVGTPLGFENGAPIGSVQFDHPELTEWAVRCVRALGGETLTFHLEAIMTPSGPVFMEVAARCGGGYIVDVTERRTGAHLHTLDMASDVDDALAERFLGPPAPGLAHGFFLFPGHVHGGAAVSVRGARALLDDPVVVRHRITAPGTTTPTSHSYRPEHLPLSGVVRGPDPEALVRYVERVLEQVTVEDDHRLAHRLAEEAGELLLKLRAESGFADPAALKAAGDRLSHEFLAAALAAERPGDAVLSEEGKADAARLTAERVWIVDPLDGTREFSEPGREDWAVHVALWTGGRLAAGAVALPAQGVTLSTGTPPPTPDSPADRLPVLGSRSRSPAFLTQVAGRIGAELAGMGSAGAKTAAVIRGDARAYLHAGGQYEWDSAAPAAVALAAGLHVSRLDGTPPVYNRADPYLPDLLVCRPQDAAALLAAVAEATTGS</sequence>
<dbReference type="InterPro" id="IPR052032">
    <property type="entry name" value="ATP-dep_AA_Ligase"/>
</dbReference>
<dbReference type="Pfam" id="PF00459">
    <property type="entry name" value="Inositol_P"/>
    <property type="match status" value="1"/>
</dbReference>
<proteinExistence type="predicted"/>
<gene>
    <name evidence="9" type="ORF">NRO40_23690</name>
</gene>
<dbReference type="Proteomes" id="UP001060150">
    <property type="component" value="Chromosome"/>
</dbReference>
<name>A0ABY5NBX9_9ACTN</name>
<evidence type="ECO:0000256" key="3">
    <source>
        <dbReference type="ARBA" id="ARBA00022741"/>
    </source>
</evidence>
<dbReference type="CDD" id="cd01638">
    <property type="entry name" value="CysQ"/>
    <property type="match status" value="1"/>
</dbReference>
<dbReference type="Gene3D" id="3.30.1490.20">
    <property type="entry name" value="ATP-grasp fold, A domain"/>
    <property type="match status" value="1"/>
</dbReference>
<evidence type="ECO:0000256" key="7">
    <source>
        <dbReference type="SAM" id="MobiDB-lite"/>
    </source>
</evidence>
<keyword evidence="10" id="KW-1185">Reference proteome</keyword>